<organism evidence="1 2">
    <name type="scientific">Dallia pectoralis</name>
    <name type="common">Alaska blackfish</name>
    <dbReference type="NCBI Taxonomy" id="75939"/>
    <lineage>
        <taxon>Eukaryota</taxon>
        <taxon>Metazoa</taxon>
        <taxon>Chordata</taxon>
        <taxon>Craniata</taxon>
        <taxon>Vertebrata</taxon>
        <taxon>Euteleostomi</taxon>
        <taxon>Actinopterygii</taxon>
        <taxon>Neopterygii</taxon>
        <taxon>Teleostei</taxon>
        <taxon>Protacanthopterygii</taxon>
        <taxon>Esociformes</taxon>
        <taxon>Umbridae</taxon>
        <taxon>Dallia</taxon>
    </lineage>
</organism>
<comment type="caution">
    <text evidence="1">The sequence shown here is derived from an EMBL/GenBank/DDBJ whole genome shotgun (WGS) entry which is preliminary data.</text>
</comment>
<reference evidence="1" key="1">
    <citation type="submission" date="2021-05" db="EMBL/GenBank/DDBJ databases">
        <authorList>
            <person name="Pan Q."/>
            <person name="Jouanno E."/>
            <person name="Zahm M."/>
            <person name="Klopp C."/>
            <person name="Cabau C."/>
            <person name="Louis A."/>
            <person name="Berthelot C."/>
            <person name="Parey E."/>
            <person name="Roest Crollius H."/>
            <person name="Montfort J."/>
            <person name="Robinson-Rechavi M."/>
            <person name="Bouchez O."/>
            <person name="Lampietro C."/>
            <person name="Lopez Roques C."/>
            <person name="Donnadieu C."/>
            <person name="Postlethwait J."/>
            <person name="Bobe J."/>
            <person name="Dillon D."/>
            <person name="Chandos A."/>
            <person name="von Hippel F."/>
            <person name="Guiguen Y."/>
        </authorList>
    </citation>
    <scope>NUCLEOTIDE SEQUENCE</scope>
    <source>
        <strain evidence="1">YG-Jan2019</strain>
    </source>
</reference>
<accession>A0ACC2F165</accession>
<evidence type="ECO:0000313" key="1">
    <source>
        <dbReference type="EMBL" id="KAJ7985090.1"/>
    </source>
</evidence>
<dbReference type="Proteomes" id="UP001157502">
    <property type="component" value="Chromosome 36"/>
</dbReference>
<evidence type="ECO:0000313" key="2">
    <source>
        <dbReference type="Proteomes" id="UP001157502"/>
    </source>
</evidence>
<sequence>MWRAGLASYSRPCVVELGRNHSLPLGLRGSTDEHQSLYGYIVAIPLQDYGGIMSGLGSDSWWKKTLYITGGALLAAAAYLLHELLAIRKEQEVDSKDAIILHQFSRPNTGVPSLSPFCLKMETYLRMMDLPYQNYFDGKLSPQGKMPWIEYNKQQVSGSEFIIDFLEEKLGVNLNKNLSPQERAVSRAITKMVEEHFYWTIAYCQWVDNLEETQKMLSVTGPLSDLLKWILSHLNASMVQREMYGHGIGRFSKEQVYQLMEKDMRTLAELLGDKKYFMGSKMSAVDAAVFGQLAQAMWTLPGSRPEQLIKGEFIHLAMFCERMRRKFWPEWFVDIEDLYYDEADTDNSEGSPTGLIDFGLFSRTDTMEDSQASDKYTAAPSPDTDQSLFDSDMGTGSENELLLKCYPQSAVPSNPSLEPPGP</sequence>
<proteinExistence type="predicted"/>
<name>A0ACC2F165_DALPE</name>
<gene>
    <name evidence="1" type="ORF">DPEC_G00348470</name>
</gene>
<keyword evidence="2" id="KW-1185">Reference proteome</keyword>
<dbReference type="EMBL" id="CM055763">
    <property type="protein sequence ID" value="KAJ7985090.1"/>
    <property type="molecule type" value="Genomic_DNA"/>
</dbReference>
<protein>
    <submittedName>
        <fullName evidence="1">Uncharacterized protein</fullName>
    </submittedName>
</protein>